<dbReference type="AlphaFoldDB" id="A0A9Q1LSL2"/>
<dbReference type="OrthoDB" id="1746111at2759"/>
<organism evidence="2 3">
    <name type="scientific">Anisodus acutangulus</name>
    <dbReference type="NCBI Taxonomy" id="402998"/>
    <lineage>
        <taxon>Eukaryota</taxon>
        <taxon>Viridiplantae</taxon>
        <taxon>Streptophyta</taxon>
        <taxon>Embryophyta</taxon>
        <taxon>Tracheophyta</taxon>
        <taxon>Spermatophyta</taxon>
        <taxon>Magnoliopsida</taxon>
        <taxon>eudicotyledons</taxon>
        <taxon>Gunneridae</taxon>
        <taxon>Pentapetalae</taxon>
        <taxon>asterids</taxon>
        <taxon>lamiids</taxon>
        <taxon>Solanales</taxon>
        <taxon>Solanaceae</taxon>
        <taxon>Solanoideae</taxon>
        <taxon>Hyoscyameae</taxon>
        <taxon>Anisodus</taxon>
    </lineage>
</organism>
<accession>A0A9Q1LSL2</accession>
<reference evidence="3" key="1">
    <citation type="journal article" date="2023" name="Proc. Natl. Acad. Sci. U.S.A.">
        <title>Genomic and structural basis for evolution of tropane alkaloid biosynthesis.</title>
        <authorList>
            <person name="Wanga Y.-J."/>
            <person name="Taina T."/>
            <person name="Yua J.-Y."/>
            <person name="Lia J."/>
            <person name="Xua B."/>
            <person name="Chenc J."/>
            <person name="D'Auriad J.C."/>
            <person name="Huanga J.-P."/>
            <person name="Huanga S.-X."/>
        </authorList>
    </citation>
    <scope>NUCLEOTIDE SEQUENCE [LARGE SCALE GENOMIC DNA]</scope>
    <source>
        <strain evidence="3">cv. KIB-2019</strain>
    </source>
</reference>
<keyword evidence="1" id="KW-0472">Membrane</keyword>
<evidence type="ECO:0000313" key="3">
    <source>
        <dbReference type="Proteomes" id="UP001152561"/>
    </source>
</evidence>
<keyword evidence="1" id="KW-1133">Transmembrane helix</keyword>
<evidence type="ECO:0000256" key="1">
    <source>
        <dbReference type="SAM" id="Phobius"/>
    </source>
</evidence>
<comment type="caution">
    <text evidence="2">The sequence shown here is derived from an EMBL/GenBank/DDBJ whole genome shotgun (WGS) entry which is preliminary data.</text>
</comment>
<name>A0A9Q1LSL2_9SOLA</name>
<keyword evidence="1" id="KW-0812">Transmembrane</keyword>
<sequence length="84" mass="9281">MKEFIAGVEKWLYEASSANGSSVETGSNIIKYIDDFHEETRRKHSLLGEDQSDEIVEGIENPRKVAIKAALLLLLGTIIAAVFC</sequence>
<evidence type="ECO:0000313" key="2">
    <source>
        <dbReference type="EMBL" id="KAJ8543028.1"/>
    </source>
</evidence>
<proteinExistence type="predicted"/>
<dbReference type="Proteomes" id="UP001152561">
    <property type="component" value="Unassembled WGS sequence"/>
</dbReference>
<dbReference type="EMBL" id="JAJAGQ010000014">
    <property type="protein sequence ID" value="KAJ8543028.1"/>
    <property type="molecule type" value="Genomic_DNA"/>
</dbReference>
<gene>
    <name evidence="2" type="ORF">K7X08_005551</name>
</gene>
<keyword evidence="3" id="KW-1185">Reference proteome</keyword>
<protein>
    <submittedName>
        <fullName evidence="2">Uncharacterized protein</fullName>
    </submittedName>
</protein>
<feature type="transmembrane region" description="Helical" evidence="1">
    <location>
        <begin position="65"/>
        <end position="83"/>
    </location>
</feature>